<dbReference type="HOGENOM" id="CLU_2196699_0_0_1"/>
<name>E9CR19_COCPS</name>
<dbReference type="AlphaFoldDB" id="E9CR19"/>
<feature type="region of interest" description="Disordered" evidence="1">
    <location>
        <begin position="53"/>
        <end position="94"/>
    </location>
</feature>
<keyword evidence="3" id="KW-1185">Reference proteome</keyword>
<dbReference type="EMBL" id="GL636486">
    <property type="protein sequence ID" value="EFW22354.1"/>
    <property type="molecule type" value="Genomic_DNA"/>
</dbReference>
<evidence type="ECO:0000313" key="3">
    <source>
        <dbReference type="Proteomes" id="UP000002497"/>
    </source>
</evidence>
<accession>E9CR19</accession>
<evidence type="ECO:0000313" key="2">
    <source>
        <dbReference type="EMBL" id="EFW22354.1"/>
    </source>
</evidence>
<evidence type="ECO:0000256" key="1">
    <source>
        <dbReference type="SAM" id="MobiDB-lite"/>
    </source>
</evidence>
<organism evidence="3">
    <name type="scientific">Coccidioides posadasii (strain RMSCC 757 / Silveira)</name>
    <name type="common">Valley fever fungus</name>
    <dbReference type="NCBI Taxonomy" id="443226"/>
    <lineage>
        <taxon>Eukaryota</taxon>
        <taxon>Fungi</taxon>
        <taxon>Dikarya</taxon>
        <taxon>Ascomycota</taxon>
        <taxon>Pezizomycotina</taxon>
        <taxon>Eurotiomycetes</taxon>
        <taxon>Eurotiomycetidae</taxon>
        <taxon>Onygenales</taxon>
        <taxon>Onygenaceae</taxon>
        <taxon>Coccidioides</taxon>
    </lineage>
</organism>
<gene>
    <name evidence="2" type="ORF">CPSG_00253</name>
</gene>
<sequence length="108" mass="12226">MDEREKQAQPPLRVIADTTFFGFWKSQRWNFGNSLWLEDPSRVQESMTRGLCNLRALGGDPSNSHPTTETKPKNGKRTTAATGSEPIDQHPRLCDSSYSWEGGWENIS</sequence>
<dbReference type="Proteomes" id="UP000002497">
    <property type="component" value="Unassembled WGS sequence"/>
</dbReference>
<dbReference type="VEuPathDB" id="FungiDB:CPSG_00253"/>
<reference evidence="3" key="1">
    <citation type="journal article" date="2010" name="Genome Res.">
        <title>Population genomic sequencing of Coccidioides fungi reveals recent hybridization and transposon control.</title>
        <authorList>
            <person name="Neafsey D.E."/>
            <person name="Barker B.M."/>
            <person name="Sharpton T.J."/>
            <person name="Stajich J.E."/>
            <person name="Park D.J."/>
            <person name="Whiston E."/>
            <person name="Hung C.-Y."/>
            <person name="McMahan C."/>
            <person name="White J."/>
            <person name="Sykes S."/>
            <person name="Heiman D."/>
            <person name="Young S."/>
            <person name="Zeng Q."/>
            <person name="Abouelleil A."/>
            <person name="Aftuck L."/>
            <person name="Bessette D."/>
            <person name="Brown A."/>
            <person name="FitzGerald M."/>
            <person name="Lui A."/>
            <person name="Macdonald J.P."/>
            <person name="Priest M."/>
            <person name="Orbach M.J."/>
            <person name="Galgiani J.N."/>
            <person name="Kirkland T.N."/>
            <person name="Cole G.T."/>
            <person name="Birren B.W."/>
            <person name="Henn M.R."/>
            <person name="Taylor J.W."/>
            <person name="Rounsley S.D."/>
        </authorList>
    </citation>
    <scope>NUCLEOTIDE SEQUENCE [LARGE SCALE GENOMIC DNA]</scope>
    <source>
        <strain evidence="3">RMSCC 757 / Silveira</strain>
    </source>
</reference>
<reference evidence="3" key="2">
    <citation type="submission" date="2010-03" db="EMBL/GenBank/DDBJ databases">
        <title>The genome sequence of Coccidioides posadasii strain Silveira.</title>
        <authorList>
            <consortium name="The Broad Institute Genome Sequencing Center for Infectious Disease"/>
            <person name="Neafsey D."/>
            <person name="Orbach M."/>
            <person name="Henn M.R."/>
            <person name="Cole G.T."/>
            <person name="Galgiani J."/>
            <person name="Gardner M.J."/>
            <person name="Kirkland T.N."/>
            <person name="Taylor J.W."/>
            <person name="Young S.K."/>
            <person name="Zeng Q."/>
            <person name="Koehrsen M."/>
            <person name="Alvarado L."/>
            <person name="Berlin A."/>
            <person name="Borenstein D."/>
            <person name="Chapman S.B."/>
            <person name="Chen Z."/>
            <person name="Engels R."/>
            <person name="Freedman E."/>
            <person name="Gellesch M."/>
            <person name="Goldberg J."/>
            <person name="Griggs A."/>
            <person name="Gujja S."/>
            <person name="Heilman E."/>
            <person name="Heiman D."/>
            <person name="Howarth C."/>
            <person name="Jen D."/>
            <person name="Larson L."/>
            <person name="Mehta T."/>
            <person name="Neiman D."/>
            <person name="Park D."/>
            <person name="Pearson M."/>
            <person name="Richards J."/>
            <person name="Roberts A."/>
            <person name="Saif S."/>
            <person name="Shea T."/>
            <person name="Shenoy N."/>
            <person name="Sisk P."/>
            <person name="Stolte C."/>
            <person name="Sykes S."/>
            <person name="Walk T."/>
            <person name="White J."/>
            <person name="Yandava C."/>
            <person name="Haas B."/>
            <person name="Nusbaum C."/>
            <person name="Birren B."/>
        </authorList>
    </citation>
    <scope>NUCLEOTIDE SEQUENCE [LARGE SCALE GENOMIC DNA]</scope>
    <source>
        <strain evidence="3">RMSCC 757 / Silveira</strain>
    </source>
</reference>
<proteinExistence type="predicted"/>
<protein>
    <submittedName>
        <fullName evidence="2">Predicted protein</fullName>
    </submittedName>
</protein>